<dbReference type="PANTHER" id="PTHR36978">
    <property type="entry name" value="P-LOOP CONTAINING NUCLEOTIDE TRIPHOSPHATE HYDROLASE"/>
    <property type="match status" value="1"/>
</dbReference>
<dbReference type="Gene3D" id="3.40.50.300">
    <property type="entry name" value="P-loop containing nucleotide triphosphate hydrolases"/>
    <property type="match status" value="1"/>
</dbReference>
<dbReference type="PANTHER" id="PTHR36978:SF4">
    <property type="entry name" value="P-LOOP CONTAINING NUCLEOSIDE TRIPHOSPHATE HYDROLASE PROTEIN"/>
    <property type="match status" value="1"/>
</dbReference>
<keyword evidence="2" id="KW-1185">Reference proteome</keyword>
<dbReference type="SUPFAM" id="SSF52540">
    <property type="entry name" value="P-loop containing nucleoside triphosphate hydrolases"/>
    <property type="match status" value="1"/>
</dbReference>
<dbReference type="InterPro" id="IPR040632">
    <property type="entry name" value="Sulfotransfer_4"/>
</dbReference>
<comment type="caution">
    <text evidence="1">The sequence shown here is derived from an EMBL/GenBank/DDBJ whole genome shotgun (WGS) entry which is preliminary data.</text>
</comment>
<sequence>MKVFGIGLNKTGTKSLSKALTILGYRDSLALDWELRYTKSENRWELTKFWYENNLDPIISLAKTKNNFEDWPWPLVYKDMYQEFNDAKFILTIRKSPEVWYNSLCKHAKTISDNKFEKLIYGYYMPHDFKKEHIDFYNNHNKSVIDFFNKNAPEKLLVMCFEEGDGWEKLCGFLNQKNNNSEFPHVNDSNSRELIYNKYLIKMVRFYRSLKKNRNRSK</sequence>
<evidence type="ECO:0000313" key="1">
    <source>
        <dbReference type="EMBL" id="PKQ46352.1"/>
    </source>
</evidence>
<protein>
    <recommendedName>
        <fullName evidence="3">Sulfotransferase family protein</fullName>
    </recommendedName>
</protein>
<dbReference type="EMBL" id="PJEO01000014">
    <property type="protein sequence ID" value="PKQ46352.1"/>
    <property type="molecule type" value="Genomic_DNA"/>
</dbReference>
<reference evidence="1 2" key="1">
    <citation type="submission" date="2017-12" db="EMBL/GenBank/DDBJ databases">
        <title>Confluentibacter flavum sp. nov., isolated from the saline lake.</title>
        <authorList>
            <person name="Yu L."/>
        </authorList>
    </citation>
    <scope>NUCLEOTIDE SEQUENCE [LARGE SCALE GENOMIC DNA]</scope>
    <source>
        <strain evidence="1 2">3B</strain>
    </source>
</reference>
<proteinExistence type="predicted"/>
<evidence type="ECO:0008006" key="3">
    <source>
        <dbReference type="Google" id="ProtNLM"/>
    </source>
</evidence>
<dbReference type="AlphaFoldDB" id="A0A2N3HN48"/>
<dbReference type="Proteomes" id="UP000233435">
    <property type="component" value="Unassembled WGS sequence"/>
</dbReference>
<dbReference type="InterPro" id="IPR027417">
    <property type="entry name" value="P-loop_NTPase"/>
</dbReference>
<dbReference type="OrthoDB" id="285690at2"/>
<dbReference type="Pfam" id="PF17784">
    <property type="entry name" value="Sulfotransfer_4"/>
    <property type="match status" value="1"/>
</dbReference>
<dbReference type="RefSeq" id="WP_106658629.1">
    <property type="nucleotide sequence ID" value="NZ_PJEO01000014.1"/>
</dbReference>
<evidence type="ECO:0000313" key="2">
    <source>
        <dbReference type="Proteomes" id="UP000233435"/>
    </source>
</evidence>
<name>A0A2N3HN48_9FLAO</name>
<organism evidence="1 2">
    <name type="scientific">Confluentibacter flavum</name>
    <dbReference type="NCBI Taxonomy" id="1909700"/>
    <lineage>
        <taxon>Bacteria</taxon>
        <taxon>Pseudomonadati</taxon>
        <taxon>Bacteroidota</taxon>
        <taxon>Flavobacteriia</taxon>
        <taxon>Flavobacteriales</taxon>
        <taxon>Flavobacteriaceae</taxon>
        <taxon>Confluentibacter</taxon>
    </lineage>
</organism>
<accession>A0A2N3HN48</accession>
<gene>
    <name evidence="1" type="ORF">CSW08_04105</name>
</gene>